<name>G3HS61_CRIGR</name>
<sequence>MSYTFSEHTSLLVFCLSTSWCGFSYRKVRWFCYKVSLATSIWLSDVNLDQSRPAQEVQLAVLALPLGNGFTGPTCRRASAYKFKYQSRILIQGQF</sequence>
<reference evidence="2" key="1">
    <citation type="journal article" date="2011" name="Nat. Biotechnol.">
        <title>The genomic sequence of the Chinese hamster ovary (CHO)-K1 cell line.</title>
        <authorList>
            <person name="Xu X."/>
            <person name="Nagarajan H."/>
            <person name="Lewis N.E."/>
            <person name="Pan S."/>
            <person name="Cai Z."/>
            <person name="Liu X."/>
            <person name="Chen W."/>
            <person name="Xie M."/>
            <person name="Wang W."/>
            <person name="Hammond S."/>
            <person name="Andersen M.R."/>
            <person name="Neff N."/>
            <person name="Passarelli B."/>
            <person name="Koh W."/>
            <person name="Fan H.C."/>
            <person name="Wang J."/>
            <person name="Gui Y."/>
            <person name="Lee K.H."/>
            <person name="Betenbaugh M.J."/>
            <person name="Quake S.R."/>
            <person name="Famili I."/>
            <person name="Palsson B.O."/>
            <person name="Wang J."/>
        </authorList>
    </citation>
    <scope>NUCLEOTIDE SEQUENCE [LARGE SCALE GENOMIC DNA]</scope>
    <source>
        <strain evidence="2">CHO K1 cell line</strain>
    </source>
</reference>
<evidence type="ECO:0000313" key="1">
    <source>
        <dbReference type="EMBL" id="EGW05589.1"/>
    </source>
</evidence>
<dbReference type="AlphaFoldDB" id="G3HS61"/>
<accession>G3HS61</accession>
<gene>
    <name evidence="1" type="ORF">I79_013687</name>
</gene>
<organism evidence="1 2">
    <name type="scientific">Cricetulus griseus</name>
    <name type="common">Chinese hamster</name>
    <name type="synonym">Cricetulus barabensis griseus</name>
    <dbReference type="NCBI Taxonomy" id="10029"/>
    <lineage>
        <taxon>Eukaryota</taxon>
        <taxon>Metazoa</taxon>
        <taxon>Chordata</taxon>
        <taxon>Craniata</taxon>
        <taxon>Vertebrata</taxon>
        <taxon>Euteleostomi</taxon>
        <taxon>Mammalia</taxon>
        <taxon>Eutheria</taxon>
        <taxon>Euarchontoglires</taxon>
        <taxon>Glires</taxon>
        <taxon>Rodentia</taxon>
        <taxon>Myomorpha</taxon>
        <taxon>Muroidea</taxon>
        <taxon>Cricetidae</taxon>
        <taxon>Cricetinae</taxon>
        <taxon>Cricetulus</taxon>
    </lineage>
</organism>
<dbReference type="InParanoid" id="G3HS61"/>
<proteinExistence type="predicted"/>
<dbReference type="Proteomes" id="UP000001075">
    <property type="component" value="Unassembled WGS sequence"/>
</dbReference>
<dbReference type="EMBL" id="JH000651">
    <property type="protein sequence ID" value="EGW05589.1"/>
    <property type="molecule type" value="Genomic_DNA"/>
</dbReference>
<protein>
    <submittedName>
        <fullName evidence="1">Uncharacterized protein</fullName>
    </submittedName>
</protein>
<evidence type="ECO:0000313" key="2">
    <source>
        <dbReference type="Proteomes" id="UP000001075"/>
    </source>
</evidence>